<evidence type="ECO:0000313" key="2">
    <source>
        <dbReference type="Proteomes" id="UP000030149"/>
    </source>
</evidence>
<keyword evidence="2" id="KW-1185">Reference proteome</keyword>
<dbReference type="STRING" id="1107311.Q767_12390"/>
<proteinExistence type="predicted"/>
<comment type="caution">
    <text evidence="1">The sequence shown here is derived from an EMBL/GenBank/DDBJ whole genome shotgun (WGS) entry which is preliminary data.</text>
</comment>
<protein>
    <recommendedName>
        <fullName evidence="3">Lipoprotein</fullName>
    </recommendedName>
</protein>
<dbReference type="PATRIC" id="fig|1107311.3.peg.2612"/>
<evidence type="ECO:0000313" key="1">
    <source>
        <dbReference type="EMBL" id="KGO95253.1"/>
    </source>
</evidence>
<dbReference type="EMBL" id="JRLZ01000015">
    <property type="protein sequence ID" value="KGO95253.1"/>
    <property type="molecule type" value="Genomic_DNA"/>
</dbReference>
<evidence type="ECO:0008006" key="3">
    <source>
        <dbReference type="Google" id="ProtNLM"/>
    </source>
</evidence>
<dbReference type="eggNOG" id="ENOG5033JC7">
    <property type="taxonomic scope" value="Bacteria"/>
</dbReference>
<dbReference type="OrthoDB" id="1453201at2"/>
<dbReference type="RefSeq" id="WP_023574612.1">
    <property type="nucleotide sequence ID" value="NZ_AVCS01000024.1"/>
</dbReference>
<dbReference type="PROSITE" id="PS51257">
    <property type="entry name" value="PROKAR_LIPOPROTEIN"/>
    <property type="match status" value="1"/>
</dbReference>
<organism evidence="1 2">
    <name type="scientific">Flavobacterium enshiense DK69</name>
    <dbReference type="NCBI Taxonomy" id="1107311"/>
    <lineage>
        <taxon>Bacteria</taxon>
        <taxon>Pseudomonadati</taxon>
        <taxon>Bacteroidota</taxon>
        <taxon>Flavobacteriia</taxon>
        <taxon>Flavobacteriales</taxon>
        <taxon>Flavobacteriaceae</taxon>
        <taxon>Flavobacterium</taxon>
    </lineage>
</organism>
<reference evidence="2" key="1">
    <citation type="submission" date="2013-09" db="EMBL/GenBank/DDBJ databases">
        <authorList>
            <person name="Zeng Z."/>
            <person name="Chen C."/>
        </authorList>
    </citation>
    <scope>NUCLEOTIDE SEQUENCE [LARGE SCALE GENOMIC DNA]</scope>
    <source>
        <strain evidence="2">DK69</strain>
    </source>
</reference>
<dbReference type="AlphaFoldDB" id="V6S347"/>
<reference evidence="1 2" key="2">
    <citation type="journal article" date="2015" name="Stand. Genomic Sci.">
        <title>High quality draft genomic sequence of Flavobacterium enshiense DK69(T) and comparison among Flavobacterium genomes.</title>
        <authorList>
            <person name="Zeng Z."/>
            <person name="Chen C."/>
            <person name="Du H."/>
            <person name="Wang G."/>
            <person name="Li M."/>
        </authorList>
    </citation>
    <scope>NUCLEOTIDE SEQUENCE [LARGE SCALE GENOMIC DNA]</scope>
    <source>
        <strain evidence="1 2">DK69</strain>
    </source>
</reference>
<accession>V6S347</accession>
<dbReference type="Proteomes" id="UP000030149">
    <property type="component" value="Unassembled WGS sequence"/>
</dbReference>
<gene>
    <name evidence="1" type="ORF">Q767_12390</name>
</gene>
<sequence length="140" mass="15453">MKVFNKKTRIISLLLAFIFLFQSCHVYHKVPISLDEAVAANKIMKVVTIDSKKYKFQKIQKSDSTYYGLLKTRGQDVKVPLVTAKIQSIHPVNKAASTALSVGAVIIPVGFVILLIGATSVADDTIIYPNSVPFPNMEPF</sequence>
<name>V6S347_9FLAO</name>